<gene>
    <name evidence="1" type="ORF">I79_012020</name>
</gene>
<reference evidence="2" key="1">
    <citation type="journal article" date="2011" name="Nat. Biotechnol.">
        <title>The genomic sequence of the Chinese hamster ovary (CHO)-K1 cell line.</title>
        <authorList>
            <person name="Xu X."/>
            <person name="Nagarajan H."/>
            <person name="Lewis N.E."/>
            <person name="Pan S."/>
            <person name="Cai Z."/>
            <person name="Liu X."/>
            <person name="Chen W."/>
            <person name="Xie M."/>
            <person name="Wang W."/>
            <person name="Hammond S."/>
            <person name="Andersen M.R."/>
            <person name="Neff N."/>
            <person name="Passarelli B."/>
            <person name="Koh W."/>
            <person name="Fan H.C."/>
            <person name="Wang J."/>
            <person name="Gui Y."/>
            <person name="Lee K.H."/>
            <person name="Betenbaugh M.J."/>
            <person name="Quake S.R."/>
            <person name="Famili I."/>
            <person name="Palsson B.O."/>
            <person name="Wang J."/>
        </authorList>
    </citation>
    <scope>NUCLEOTIDE SEQUENCE [LARGE SCALE GENOMIC DNA]</scope>
    <source>
        <strain evidence="2">CHO K1 cell line</strain>
    </source>
</reference>
<evidence type="ECO:0000313" key="2">
    <source>
        <dbReference type="Proteomes" id="UP000001075"/>
    </source>
</evidence>
<organism evidence="1 2">
    <name type="scientific">Cricetulus griseus</name>
    <name type="common">Chinese hamster</name>
    <name type="synonym">Cricetulus barabensis griseus</name>
    <dbReference type="NCBI Taxonomy" id="10029"/>
    <lineage>
        <taxon>Eukaryota</taxon>
        <taxon>Metazoa</taxon>
        <taxon>Chordata</taxon>
        <taxon>Craniata</taxon>
        <taxon>Vertebrata</taxon>
        <taxon>Euteleostomi</taxon>
        <taxon>Mammalia</taxon>
        <taxon>Eutheria</taxon>
        <taxon>Euarchontoglires</taxon>
        <taxon>Glires</taxon>
        <taxon>Rodentia</taxon>
        <taxon>Myomorpha</taxon>
        <taxon>Muroidea</taxon>
        <taxon>Cricetidae</taxon>
        <taxon>Cricetinae</taxon>
        <taxon>Cricetulus</taxon>
    </lineage>
</organism>
<dbReference type="Proteomes" id="UP000001075">
    <property type="component" value="Unassembled WGS sequence"/>
</dbReference>
<sequence>MFVTRHLCSCCIGGAPQLLVVPGINARAVLVSALLYSQCRRLLHAHLPTPTPPNIHTSG</sequence>
<accession>G3HMP8</accession>
<name>G3HMP8_CRIGR</name>
<dbReference type="EMBL" id="JH000522">
    <property type="protein sequence ID" value="EGV91636.1"/>
    <property type="molecule type" value="Genomic_DNA"/>
</dbReference>
<dbReference type="AlphaFoldDB" id="G3HMP8"/>
<dbReference type="GlyGen" id="G3HMP8">
    <property type="glycosylation" value="1 site"/>
</dbReference>
<proteinExistence type="predicted"/>
<protein>
    <submittedName>
        <fullName evidence="1">Uncharacterized protein</fullName>
    </submittedName>
</protein>
<evidence type="ECO:0000313" key="1">
    <source>
        <dbReference type="EMBL" id="EGV91636.1"/>
    </source>
</evidence>
<dbReference type="InParanoid" id="G3HMP8"/>